<dbReference type="AlphaFoldDB" id="A0A8J7S126"/>
<dbReference type="InterPro" id="IPR007387">
    <property type="entry name" value="TRAP_DctQ"/>
</dbReference>
<feature type="transmembrane region" description="Helical" evidence="9">
    <location>
        <begin position="43"/>
        <end position="65"/>
    </location>
</feature>
<proteinExistence type="inferred from homology"/>
<dbReference type="InterPro" id="IPR055348">
    <property type="entry name" value="DctQ"/>
</dbReference>
<dbReference type="GO" id="GO:0022857">
    <property type="term" value="F:transmembrane transporter activity"/>
    <property type="evidence" value="ECO:0007669"/>
    <property type="project" value="UniProtKB-UniRule"/>
</dbReference>
<dbReference type="EMBL" id="JAGMWN010000007">
    <property type="protein sequence ID" value="MBP5858392.1"/>
    <property type="molecule type" value="Genomic_DNA"/>
</dbReference>
<comment type="caution">
    <text evidence="11">The sequence shown here is derived from an EMBL/GenBank/DDBJ whole genome shotgun (WGS) entry which is preliminary data.</text>
</comment>
<comment type="subunit">
    <text evidence="9">The complex comprises the extracytoplasmic solute receptor protein and the two transmembrane proteins.</text>
</comment>
<evidence type="ECO:0000256" key="6">
    <source>
        <dbReference type="ARBA" id="ARBA00022989"/>
    </source>
</evidence>
<evidence type="ECO:0000256" key="5">
    <source>
        <dbReference type="ARBA" id="ARBA00022692"/>
    </source>
</evidence>
<protein>
    <recommendedName>
        <fullName evidence="9">TRAP transporter small permease protein</fullName>
    </recommendedName>
</protein>
<feature type="domain" description="Tripartite ATP-independent periplasmic transporters DctQ component" evidence="10">
    <location>
        <begin position="24"/>
        <end position="151"/>
    </location>
</feature>
<dbReference type="Pfam" id="PF04290">
    <property type="entry name" value="DctQ"/>
    <property type="match status" value="1"/>
</dbReference>
<evidence type="ECO:0000256" key="1">
    <source>
        <dbReference type="ARBA" id="ARBA00004429"/>
    </source>
</evidence>
<evidence type="ECO:0000256" key="3">
    <source>
        <dbReference type="ARBA" id="ARBA00022475"/>
    </source>
</evidence>
<evidence type="ECO:0000313" key="11">
    <source>
        <dbReference type="EMBL" id="MBP5858392.1"/>
    </source>
</evidence>
<evidence type="ECO:0000256" key="8">
    <source>
        <dbReference type="ARBA" id="ARBA00038436"/>
    </source>
</evidence>
<evidence type="ECO:0000256" key="9">
    <source>
        <dbReference type="RuleBase" id="RU369079"/>
    </source>
</evidence>
<comment type="function">
    <text evidence="9">Part of the tripartite ATP-independent periplasmic (TRAP) transport system.</text>
</comment>
<organism evidence="11 12">
    <name type="scientific">Marivibrio halodurans</name>
    <dbReference type="NCBI Taxonomy" id="2039722"/>
    <lineage>
        <taxon>Bacteria</taxon>
        <taxon>Pseudomonadati</taxon>
        <taxon>Pseudomonadota</taxon>
        <taxon>Alphaproteobacteria</taxon>
        <taxon>Rhodospirillales</taxon>
        <taxon>Rhodospirillaceae</taxon>
        <taxon>Marivibrio</taxon>
    </lineage>
</organism>
<keyword evidence="5 9" id="KW-0812">Transmembrane</keyword>
<evidence type="ECO:0000313" key="12">
    <source>
        <dbReference type="Proteomes" id="UP000672602"/>
    </source>
</evidence>
<keyword evidence="7 9" id="KW-0472">Membrane</keyword>
<feature type="transmembrane region" description="Helical" evidence="9">
    <location>
        <begin position="17"/>
        <end position="37"/>
    </location>
</feature>
<reference evidence="11" key="1">
    <citation type="submission" date="2021-04" db="EMBL/GenBank/DDBJ databases">
        <authorList>
            <person name="Zhang D.-C."/>
        </authorList>
    </citation>
    <scope>NUCLEOTIDE SEQUENCE</scope>
    <source>
        <strain evidence="11">CGMCC 1.15697</strain>
    </source>
</reference>
<sequence length="162" mass="17711">MSIVSTFNRKLGEYGSAAAYIAVFVITIYDVGMRYFLDAPSVWGLELVIAIAGMHYVLAGAYTLAEDKHVRIDVVYNLFAPRTQRLLDVLSCLLTILFLCIVVYYGSAQAYPSVMSGETSGGGWDSHAPMFMKAAIPVGATLMVLESLNKLKIACGALRNEW</sequence>
<keyword evidence="6 9" id="KW-1133">Transmembrane helix</keyword>
<evidence type="ECO:0000256" key="4">
    <source>
        <dbReference type="ARBA" id="ARBA00022519"/>
    </source>
</evidence>
<comment type="subcellular location">
    <subcellularLocation>
        <location evidence="1 9">Cell inner membrane</location>
        <topology evidence="1 9">Multi-pass membrane protein</topology>
    </subcellularLocation>
</comment>
<dbReference type="PANTHER" id="PTHR35011:SF4">
    <property type="entry name" value="SLL1102 PROTEIN"/>
    <property type="match status" value="1"/>
</dbReference>
<keyword evidence="12" id="KW-1185">Reference proteome</keyword>
<accession>A0A8J7S126</accession>
<dbReference type="PANTHER" id="PTHR35011">
    <property type="entry name" value="2,3-DIKETO-L-GULONATE TRAP TRANSPORTER SMALL PERMEASE PROTEIN YIAM"/>
    <property type="match status" value="1"/>
</dbReference>
<keyword evidence="2 9" id="KW-0813">Transport</keyword>
<comment type="similarity">
    <text evidence="8 9">Belongs to the TRAP transporter small permease family.</text>
</comment>
<feature type="transmembrane region" description="Helical" evidence="9">
    <location>
        <begin position="126"/>
        <end position="145"/>
    </location>
</feature>
<dbReference type="Proteomes" id="UP000672602">
    <property type="component" value="Unassembled WGS sequence"/>
</dbReference>
<name>A0A8J7S126_9PROT</name>
<keyword evidence="4 9" id="KW-0997">Cell inner membrane</keyword>
<evidence type="ECO:0000256" key="2">
    <source>
        <dbReference type="ARBA" id="ARBA00022448"/>
    </source>
</evidence>
<dbReference type="GO" id="GO:0005886">
    <property type="term" value="C:plasma membrane"/>
    <property type="evidence" value="ECO:0007669"/>
    <property type="project" value="UniProtKB-SubCell"/>
</dbReference>
<evidence type="ECO:0000256" key="7">
    <source>
        <dbReference type="ARBA" id="ARBA00023136"/>
    </source>
</evidence>
<feature type="transmembrane region" description="Helical" evidence="9">
    <location>
        <begin position="86"/>
        <end position="106"/>
    </location>
</feature>
<gene>
    <name evidence="11" type="ORF">KAJ83_15325</name>
</gene>
<keyword evidence="3" id="KW-1003">Cell membrane</keyword>
<evidence type="ECO:0000259" key="10">
    <source>
        <dbReference type="Pfam" id="PF04290"/>
    </source>
</evidence>